<name>A0A834MMQ6_RHYFE</name>
<dbReference type="EMBL" id="JAACXV010000078">
    <property type="protein sequence ID" value="KAF7284429.1"/>
    <property type="molecule type" value="Genomic_DNA"/>
</dbReference>
<proteinExistence type="predicted"/>
<protein>
    <submittedName>
        <fullName evidence="1">Uncharacterized protein</fullName>
    </submittedName>
</protein>
<sequence>MKPENPFYEAVHDKRPPQRILASEGRPADNLIKINSRISRSQSEGGGGSERDQVAKKLLEMKNSKDERYLIFDDARLKETYSAHIRGDSGGDV</sequence>
<reference evidence="1" key="1">
    <citation type="submission" date="2020-08" db="EMBL/GenBank/DDBJ databases">
        <title>Genome sequencing and assembly of the red palm weevil Rhynchophorus ferrugineus.</title>
        <authorList>
            <person name="Dias G.B."/>
            <person name="Bergman C.M."/>
            <person name="Manee M."/>
        </authorList>
    </citation>
    <scope>NUCLEOTIDE SEQUENCE</scope>
    <source>
        <strain evidence="1">AA-2017</strain>
        <tissue evidence="1">Whole larva</tissue>
    </source>
</reference>
<evidence type="ECO:0000313" key="2">
    <source>
        <dbReference type="Proteomes" id="UP000625711"/>
    </source>
</evidence>
<gene>
    <name evidence="1" type="ORF">GWI33_022211</name>
</gene>
<dbReference type="Proteomes" id="UP000625711">
    <property type="component" value="Unassembled WGS sequence"/>
</dbReference>
<organism evidence="1 2">
    <name type="scientific">Rhynchophorus ferrugineus</name>
    <name type="common">Red palm weevil</name>
    <name type="synonym">Curculio ferrugineus</name>
    <dbReference type="NCBI Taxonomy" id="354439"/>
    <lineage>
        <taxon>Eukaryota</taxon>
        <taxon>Metazoa</taxon>
        <taxon>Ecdysozoa</taxon>
        <taxon>Arthropoda</taxon>
        <taxon>Hexapoda</taxon>
        <taxon>Insecta</taxon>
        <taxon>Pterygota</taxon>
        <taxon>Neoptera</taxon>
        <taxon>Endopterygota</taxon>
        <taxon>Coleoptera</taxon>
        <taxon>Polyphaga</taxon>
        <taxon>Cucujiformia</taxon>
        <taxon>Curculionidae</taxon>
        <taxon>Dryophthorinae</taxon>
        <taxon>Rhynchophorus</taxon>
    </lineage>
</organism>
<dbReference type="AlphaFoldDB" id="A0A834MMQ6"/>
<evidence type="ECO:0000313" key="1">
    <source>
        <dbReference type="EMBL" id="KAF7284429.1"/>
    </source>
</evidence>
<keyword evidence="2" id="KW-1185">Reference proteome</keyword>
<comment type="caution">
    <text evidence="1">The sequence shown here is derived from an EMBL/GenBank/DDBJ whole genome shotgun (WGS) entry which is preliminary data.</text>
</comment>
<accession>A0A834MMQ6</accession>